<feature type="region of interest" description="Disordered" evidence="7">
    <location>
        <begin position="128"/>
        <end position="148"/>
    </location>
</feature>
<evidence type="ECO:0000256" key="8">
    <source>
        <dbReference type="SAM" id="Phobius"/>
    </source>
</evidence>
<feature type="transmembrane region" description="Helical" evidence="8">
    <location>
        <begin position="316"/>
        <end position="335"/>
    </location>
</feature>
<evidence type="ECO:0000256" key="1">
    <source>
        <dbReference type="ARBA" id="ARBA00004651"/>
    </source>
</evidence>
<dbReference type="Gene3D" id="2.30.30.60">
    <property type="match status" value="1"/>
</dbReference>
<dbReference type="InterPro" id="IPR023408">
    <property type="entry name" value="MscS_beta-dom_sf"/>
</dbReference>
<keyword evidence="5 8" id="KW-1133">Transmembrane helix</keyword>
<dbReference type="InterPro" id="IPR056876">
    <property type="entry name" value="Msl2-3_C"/>
</dbReference>
<dbReference type="InterPro" id="IPR011066">
    <property type="entry name" value="MscS_channel_C_sf"/>
</dbReference>
<dbReference type="Gene3D" id="1.10.287.1260">
    <property type="match status" value="1"/>
</dbReference>
<dbReference type="InterPro" id="IPR011014">
    <property type="entry name" value="MscS_channel_TM-2"/>
</dbReference>
<dbReference type="InterPro" id="IPR049142">
    <property type="entry name" value="MS_channel_1st"/>
</dbReference>
<dbReference type="EMBL" id="FO082278">
    <property type="protein sequence ID" value="CCO14296.1"/>
    <property type="molecule type" value="Genomic_DNA"/>
</dbReference>
<feature type="domain" description="Mechanosensitive ion channel protein 2/3 C-terminal" evidence="11">
    <location>
        <begin position="514"/>
        <end position="595"/>
    </location>
</feature>
<feature type="transmembrane region" description="Helical" evidence="8">
    <location>
        <begin position="277"/>
        <end position="295"/>
    </location>
</feature>
<dbReference type="GO" id="GO:0005886">
    <property type="term" value="C:plasma membrane"/>
    <property type="evidence" value="ECO:0007669"/>
    <property type="project" value="UniProtKB-SubCell"/>
</dbReference>
<evidence type="ECO:0000256" key="6">
    <source>
        <dbReference type="ARBA" id="ARBA00023136"/>
    </source>
</evidence>
<dbReference type="RefSeq" id="XP_007515417.1">
    <property type="nucleotide sequence ID" value="XM_007515355.1"/>
</dbReference>
<keyword evidence="6 8" id="KW-0472">Membrane</keyword>
<keyword evidence="13" id="KW-1185">Reference proteome</keyword>
<accession>K8E9G2</accession>
<feature type="compositionally biased region" description="Basic and acidic residues" evidence="7">
    <location>
        <begin position="138"/>
        <end position="148"/>
    </location>
</feature>
<feature type="transmembrane region" description="Helical" evidence="8">
    <location>
        <begin position="341"/>
        <end position="363"/>
    </location>
</feature>
<keyword evidence="4 8" id="KW-0812">Transmembrane</keyword>
<dbReference type="GO" id="GO:0055085">
    <property type="term" value="P:transmembrane transport"/>
    <property type="evidence" value="ECO:0007669"/>
    <property type="project" value="InterPro"/>
</dbReference>
<dbReference type="STRING" id="41875.K8E9G2"/>
<evidence type="ECO:0000256" key="4">
    <source>
        <dbReference type="ARBA" id="ARBA00022692"/>
    </source>
</evidence>
<evidence type="ECO:0000259" key="11">
    <source>
        <dbReference type="Pfam" id="PF24956"/>
    </source>
</evidence>
<dbReference type="AlphaFoldDB" id="K8E9G2"/>
<protein>
    <submittedName>
        <fullName evidence="12">MscS Mechanosensitive ion channel</fullName>
    </submittedName>
</protein>
<dbReference type="SUPFAM" id="SSF82861">
    <property type="entry name" value="Mechanosensitive channel protein MscS (YggB), transmembrane region"/>
    <property type="match status" value="1"/>
</dbReference>
<dbReference type="PANTHER" id="PTHR30566:SF5">
    <property type="entry name" value="MECHANOSENSITIVE ION CHANNEL PROTEIN 1, MITOCHONDRIAL-RELATED"/>
    <property type="match status" value="1"/>
</dbReference>
<evidence type="ECO:0000259" key="10">
    <source>
        <dbReference type="Pfam" id="PF21088"/>
    </source>
</evidence>
<comment type="subcellular location">
    <subcellularLocation>
        <location evidence="1">Cell membrane</location>
        <topology evidence="1">Multi-pass membrane protein</topology>
    </subcellularLocation>
</comment>
<evidence type="ECO:0000256" key="7">
    <source>
        <dbReference type="SAM" id="MobiDB-lite"/>
    </source>
</evidence>
<name>K8E9G2_9CHLO</name>
<reference evidence="12 13" key="1">
    <citation type="submission" date="2011-10" db="EMBL/GenBank/DDBJ databases">
        <authorList>
            <person name="Genoscope - CEA"/>
        </authorList>
    </citation>
    <scope>NUCLEOTIDE SEQUENCE [LARGE SCALE GENOMIC DNA]</scope>
    <source>
        <strain evidence="12 13">RCC 1105</strain>
    </source>
</reference>
<evidence type="ECO:0000259" key="9">
    <source>
        <dbReference type="Pfam" id="PF00924"/>
    </source>
</evidence>
<feature type="compositionally biased region" description="Low complexity" evidence="7">
    <location>
        <begin position="62"/>
        <end position="82"/>
    </location>
</feature>
<organism evidence="12 13">
    <name type="scientific">Bathycoccus prasinos</name>
    <dbReference type="NCBI Taxonomy" id="41875"/>
    <lineage>
        <taxon>Eukaryota</taxon>
        <taxon>Viridiplantae</taxon>
        <taxon>Chlorophyta</taxon>
        <taxon>Mamiellophyceae</taxon>
        <taxon>Mamiellales</taxon>
        <taxon>Bathycoccaceae</taxon>
        <taxon>Bathycoccus</taxon>
    </lineage>
</organism>
<dbReference type="SUPFAM" id="SSF50182">
    <property type="entry name" value="Sm-like ribonucleoproteins"/>
    <property type="match status" value="1"/>
</dbReference>
<dbReference type="Pfam" id="PF24956">
    <property type="entry name" value="Msl2-3_C"/>
    <property type="match status" value="1"/>
</dbReference>
<dbReference type="Pfam" id="PF21088">
    <property type="entry name" value="MS_channel_1st"/>
    <property type="match status" value="1"/>
</dbReference>
<feature type="transmembrane region" description="Helical" evidence="8">
    <location>
        <begin position="240"/>
        <end position="257"/>
    </location>
</feature>
<dbReference type="Gene3D" id="3.30.70.100">
    <property type="match status" value="1"/>
</dbReference>
<gene>
    <name evidence="12" type="ORF">Bathy01g05030</name>
</gene>
<dbReference type="OrthoDB" id="567160at2759"/>
<evidence type="ECO:0000313" key="12">
    <source>
        <dbReference type="EMBL" id="CCO14296.1"/>
    </source>
</evidence>
<dbReference type="Proteomes" id="UP000198341">
    <property type="component" value="Chromosome 1"/>
</dbReference>
<evidence type="ECO:0000256" key="2">
    <source>
        <dbReference type="ARBA" id="ARBA00008017"/>
    </source>
</evidence>
<proteinExistence type="inferred from homology"/>
<feature type="domain" description="Mechanosensitive ion channel MscS" evidence="9">
    <location>
        <begin position="436"/>
        <end position="509"/>
    </location>
</feature>
<evidence type="ECO:0000256" key="3">
    <source>
        <dbReference type="ARBA" id="ARBA00022475"/>
    </source>
</evidence>
<dbReference type="GeneID" id="19018238"/>
<feature type="transmembrane region" description="Helical" evidence="8">
    <location>
        <begin position="211"/>
        <end position="233"/>
    </location>
</feature>
<evidence type="ECO:0000256" key="5">
    <source>
        <dbReference type="ARBA" id="ARBA00022989"/>
    </source>
</evidence>
<comment type="similarity">
    <text evidence="2">Belongs to the MscS (TC 1.A.23) family.</text>
</comment>
<dbReference type="KEGG" id="bpg:Bathy01g05030"/>
<feature type="region of interest" description="Disordered" evidence="7">
    <location>
        <begin position="170"/>
        <end position="192"/>
    </location>
</feature>
<evidence type="ECO:0000313" key="13">
    <source>
        <dbReference type="Proteomes" id="UP000198341"/>
    </source>
</evidence>
<dbReference type="InterPro" id="IPR006685">
    <property type="entry name" value="MscS_channel_2nd"/>
</dbReference>
<dbReference type="InterPro" id="IPR010920">
    <property type="entry name" value="LSM_dom_sf"/>
</dbReference>
<dbReference type="Pfam" id="PF00924">
    <property type="entry name" value="MS_channel_2nd"/>
    <property type="match status" value="1"/>
</dbReference>
<keyword evidence="3" id="KW-1003">Cell membrane</keyword>
<sequence>MNEIMWFGLRFCANFGANPLPLQKNAWGTVERGFHTLTSLSIKKMTTTTGTMMTANTRAMQSSSRGVCSTSSSSSSSSSRFCSSSYSRAFLSSSLKRRTQRRRRGNNNYEKDDKVTLFFAASLTNTISSTRRRQRRQREREEGGQIRERIIAREAPADATSDDMYSMDTILDDSSSSSSSSKGGTEIMKGGKNAPRTLLPGVPVLAEEDSWLTKLITLCVGAFSFYAAFLAINTRETAEITGAIVAQFIFEAFGRFLGLTPAPSPDKIIRVYLEDAALLFFLGSILRLSLFSGFFRFSERVQEIIKDIAGSVERGLLIASGSRGIGALLIGSAVFEVARIIYAVQAITYLCILSGLVAATFSWEKKFFSSAWSRLEKSGAAPATLARVNGAERVTEIITWVVTAIFCFKAIGLNLGALVTVGGVSGIAIGLASKQVLENALMGVLLYTTTPFIIGDTVKIPREGKELNYAEGQIIDIGLFRTAIKTLEREVILLPNSELGAMSIINVTRRGREFRFNEKMTVRLKDASQLSKLLSTFRTMIKNDPRVLKTLHRRVFIEEVTPDGIMLEFSFYVEAINKDQFLGIRSELWLSFVQAMKKAKIQLARPERVQIEAPYDYLTMDDPNDKLTAMEEELTP</sequence>
<feature type="region of interest" description="Disordered" evidence="7">
    <location>
        <begin position="56"/>
        <end position="82"/>
    </location>
</feature>
<dbReference type="PANTHER" id="PTHR30566">
    <property type="entry name" value="YNAI-RELATED MECHANOSENSITIVE ION CHANNEL"/>
    <property type="match status" value="1"/>
</dbReference>
<feature type="domain" description="Mechanosensitive ion channel transmembrane helices 2/3" evidence="10">
    <location>
        <begin position="397"/>
        <end position="434"/>
    </location>
</feature>
<dbReference type="SUPFAM" id="SSF82689">
    <property type="entry name" value="Mechanosensitive channel protein MscS (YggB), C-terminal domain"/>
    <property type="match status" value="1"/>
</dbReference>